<feature type="compositionally biased region" description="Polar residues" evidence="1">
    <location>
        <begin position="94"/>
        <end position="105"/>
    </location>
</feature>
<feature type="transmembrane region" description="Helical" evidence="2">
    <location>
        <begin position="31"/>
        <end position="53"/>
    </location>
</feature>
<gene>
    <name evidence="3" type="ORF">PDIGIT_LOCUS14892</name>
</gene>
<keyword evidence="2" id="KW-0472">Membrane</keyword>
<evidence type="ECO:0000313" key="3">
    <source>
        <dbReference type="EMBL" id="CAI6341692.1"/>
    </source>
</evidence>
<sequence>MPLPGKVLHSNTQCFTTTIILCSPFIAVYRLYLLISIFCSPFIAFVFQYPVFISIDLALARPSTSSSTALALAFTINLFRSHLVSPRPVPPPSANNSCSSRQRTAPLSPIPATSVKPTSI</sequence>
<organism evidence="3 4">
    <name type="scientific">Periconia digitata</name>
    <dbReference type="NCBI Taxonomy" id="1303443"/>
    <lineage>
        <taxon>Eukaryota</taxon>
        <taxon>Fungi</taxon>
        <taxon>Dikarya</taxon>
        <taxon>Ascomycota</taxon>
        <taxon>Pezizomycotina</taxon>
        <taxon>Dothideomycetes</taxon>
        <taxon>Pleosporomycetidae</taxon>
        <taxon>Pleosporales</taxon>
        <taxon>Massarineae</taxon>
        <taxon>Periconiaceae</taxon>
        <taxon>Periconia</taxon>
    </lineage>
</organism>
<dbReference type="AlphaFoldDB" id="A0A9W4XZ87"/>
<keyword evidence="2" id="KW-1133">Transmembrane helix</keyword>
<keyword evidence="4" id="KW-1185">Reference proteome</keyword>
<evidence type="ECO:0000256" key="2">
    <source>
        <dbReference type="SAM" id="Phobius"/>
    </source>
</evidence>
<reference evidence="3" key="1">
    <citation type="submission" date="2023-01" db="EMBL/GenBank/DDBJ databases">
        <authorList>
            <person name="Van Ghelder C."/>
            <person name="Rancurel C."/>
        </authorList>
    </citation>
    <scope>NUCLEOTIDE SEQUENCE</scope>
    <source>
        <strain evidence="3">CNCM I-4278</strain>
    </source>
</reference>
<comment type="caution">
    <text evidence="3">The sequence shown here is derived from an EMBL/GenBank/DDBJ whole genome shotgun (WGS) entry which is preliminary data.</text>
</comment>
<evidence type="ECO:0000313" key="4">
    <source>
        <dbReference type="Proteomes" id="UP001152607"/>
    </source>
</evidence>
<feature type="region of interest" description="Disordered" evidence="1">
    <location>
        <begin position="86"/>
        <end position="120"/>
    </location>
</feature>
<name>A0A9W4XZ87_9PLEO</name>
<evidence type="ECO:0000256" key="1">
    <source>
        <dbReference type="SAM" id="MobiDB-lite"/>
    </source>
</evidence>
<accession>A0A9W4XZ87</accession>
<proteinExistence type="predicted"/>
<protein>
    <submittedName>
        <fullName evidence="3">Uncharacterized protein</fullName>
    </submittedName>
</protein>
<dbReference type="EMBL" id="CAOQHR010000012">
    <property type="protein sequence ID" value="CAI6341692.1"/>
    <property type="molecule type" value="Genomic_DNA"/>
</dbReference>
<dbReference type="Proteomes" id="UP001152607">
    <property type="component" value="Unassembled WGS sequence"/>
</dbReference>
<keyword evidence="2" id="KW-0812">Transmembrane</keyword>